<organism evidence="3 4">
    <name type="scientific">Hungatella hathewayi</name>
    <dbReference type="NCBI Taxonomy" id="154046"/>
    <lineage>
        <taxon>Bacteria</taxon>
        <taxon>Bacillati</taxon>
        <taxon>Bacillota</taxon>
        <taxon>Clostridia</taxon>
        <taxon>Lachnospirales</taxon>
        <taxon>Lachnospiraceae</taxon>
        <taxon>Hungatella</taxon>
    </lineage>
</organism>
<dbReference type="InterPro" id="IPR010982">
    <property type="entry name" value="Lambda_DNA-bd_dom_sf"/>
</dbReference>
<evidence type="ECO:0000259" key="2">
    <source>
        <dbReference type="PROSITE" id="PS50943"/>
    </source>
</evidence>
<dbReference type="PANTHER" id="PTHR46797:SF1">
    <property type="entry name" value="METHYLPHOSPHONATE SYNTHASE"/>
    <property type="match status" value="1"/>
</dbReference>
<gene>
    <name evidence="3" type="ORF">ERS852407_06031</name>
</gene>
<keyword evidence="1" id="KW-0238">DNA-binding</keyword>
<dbReference type="CDD" id="cd00093">
    <property type="entry name" value="HTH_XRE"/>
    <property type="match status" value="1"/>
</dbReference>
<accession>A0A174NJY3</accession>
<protein>
    <submittedName>
        <fullName evidence="3">Putative HTH-type transcriptional regulator type 3</fullName>
    </submittedName>
</protein>
<name>A0A174NJY3_9FIRM</name>
<dbReference type="RefSeq" id="WP_055660850.1">
    <property type="nucleotide sequence ID" value="NZ_CABIXC010000035.1"/>
</dbReference>
<dbReference type="PROSITE" id="PS50943">
    <property type="entry name" value="HTH_CROC1"/>
    <property type="match status" value="1"/>
</dbReference>
<dbReference type="PANTHER" id="PTHR46797">
    <property type="entry name" value="HTH-TYPE TRANSCRIPTIONAL REGULATOR"/>
    <property type="match status" value="1"/>
</dbReference>
<dbReference type="GO" id="GO:0003700">
    <property type="term" value="F:DNA-binding transcription factor activity"/>
    <property type="evidence" value="ECO:0007669"/>
    <property type="project" value="TreeGrafter"/>
</dbReference>
<dbReference type="AlphaFoldDB" id="A0A174NJY3"/>
<evidence type="ECO:0000256" key="1">
    <source>
        <dbReference type="ARBA" id="ARBA00023125"/>
    </source>
</evidence>
<dbReference type="SUPFAM" id="SSF47413">
    <property type="entry name" value="lambda repressor-like DNA-binding domains"/>
    <property type="match status" value="1"/>
</dbReference>
<dbReference type="Pfam" id="PF01381">
    <property type="entry name" value="HTH_3"/>
    <property type="match status" value="1"/>
</dbReference>
<dbReference type="GO" id="GO:0003677">
    <property type="term" value="F:DNA binding"/>
    <property type="evidence" value="ECO:0007669"/>
    <property type="project" value="UniProtKB-KW"/>
</dbReference>
<feature type="domain" description="HTH cro/C1-type" evidence="2">
    <location>
        <begin position="10"/>
        <end position="64"/>
    </location>
</feature>
<dbReference type="EMBL" id="CYZE01000035">
    <property type="protein sequence ID" value="CUP46928.1"/>
    <property type="molecule type" value="Genomic_DNA"/>
</dbReference>
<dbReference type="InterPro" id="IPR050807">
    <property type="entry name" value="TransReg_Diox_bact_type"/>
</dbReference>
<reference evidence="3 4" key="1">
    <citation type="submission" date="2015-09" db="EMBL/GenBank/DDBJ databases">
        <authorList>
            <consortium name="Pathogen Informatics"/>
        </authorList>
    </citation>
    <scope>NUCLEOTIDE SEQUENCE [LARGE SCALE GENOMIC DNA]</scope>
    <source>
        <strain evidence="3 4">2789STDY5608850</strain>
    </source>
</reference>
<dbReference type="Proteomes" id="UP000095651">
    <property type="component" value="Unassembled WGS sequence"/>
</dbReference>
<proteinExistence type="predicted"/>
<dbReference type="SMART" id="SM00530">
    <property type="entry name" value="HTH_XRE"/>
    <property type="match status" value="1"/>
</dbReference>
<evidence type="ECO:0000313" key="4">
    <source>
        <dbReference type="Proteomes" id="UP000095651"/>
    </source>
</evidence>
<dbReference type="Gene3D" id="1.10.260.40">
    <property type="entry name" value="lambda repressor-like DNA-binding domains"/>
    <property type="match status" value="1"/>
</dbReference>
<dbReference type="InterPro" id="IPR001387">
    <property type="entry name" value="Cro/C1-type_HTH"/>
</dbReference>
<sequence>MKRATFGGRVQERREELHYTQEALAEVMGLSYNFIVALEGDRKKPSIQTFTKLISVLDVSADWLLGIEPSEHRKEREERFKYIDEKIGDLSITAQDRILTVVETMINYETRMDAKRQEK</sequence>
<dbReference type="GO" id="GO:0005829">
    <property type="term" value="C:cytosol"/>
    <property type="evidence" value="ECO:0007669"/>
    <property type="project" value="TreeGrafter"/>
</dbReference>
<evidence type="ECO:0000313" key="3">
    <source>
        <dbReference type="EMBL" id="CUP46928.1"/>
    </source>
</evidence>